<organism evidence="4 5">
    <name type="scientific">Pseudohoeflea suaedae</name>
    <dbReference type="NCBI Taxonomy" id="877384"/>
    <lineage>
        <taxon>Bacteria</taxon>
        <taxon>Pseudomonadati</taxon>
        <taxon>Pseudomonadota</taxon>
        <taxon>Alphaproteobacteria</taxon>
        <taxon>Hyphomicrobiales</taxon>
        <taxon>Rhizobiaceae</taxon>
        <taxon>Pseudohoeflea</taxon>
    </lineage>
</organism>
<feature type="transmembrane region" description="Helical" evidence="3">
    <location>
        <begin position="138"/>
        <end position="158"/>
    </location>
</feature>
<comment type="caution">
    <text evidence="4">The sequence shown here is derived from an EMBL/GenBank/DDBJ whole genome shotgun (WGS) entry which is preliminary data.</text>
</comment>
<feature type="transmembrane region" description="Helical" evidence="3">
    <location>
        <begin position="489"/>
        <end position="508"/>
    </location>
</feature>
<name>A0A4R5PJN8_9HYPH</name>
<proteinExistence type="predicted"/>
<evidence type="ECO:0000256" key="3">
    <source>
        <dbReference type="SAM" id="Phobius"/>
    </source>
</evidence>
<feature type="transmembrane region" description="Helical" evidence="3">
    <location>
        <begin position="858"/>
        <end position="875"/>
    </location>
</feature>
<feature type="transmembrane region" description="Helical" evidence="3">
    <location>
        <begin position="388"/>
        <end position="408"/>
    </location>
</feature>
<gene>
    <name evidence="4" type="ORF">E2A64_11255</name>
</gene>
<dbReference type="PANTHER" id="PTHR38434">
    <property type="entry name" value="BLL2549 PROTEIN"/>
    <property type="match status" value="1"/>
</dbReference>
<feature type="transmembrane region" description="Helical" evidence="3">
    <location>
        <begin position="520"/>
        <end position="539"/>
    </location>
</feature>
<feature type="transmembrane region" description="Helical" evidence="3">
    <location>
        <begin position="762"/>
        <end position="783"/>
    </location>
</feature>
<feature type="transmembrane region" description="Helical" evidence="3">
    <location>
        <begin position="254"/>
        <end position="272"/>
    </location>
</feature>
<feature type="transmembrane region" description="Helical" evidence="3">
    <location>
        <begin position="568"/>
        <end position="589"/>
    </location>
</feature>
<keyword evidence="1" id="KW-0175">Coiled coil</keyword>
<feature type="transmembrane region" description="Helical" evidence="3">
    <location>
        <begin position="463"/>
        <end position="483"/>
    </location>
</feature>
<dbReference type="Pfam" id="PF10101">
    <property type="entry name" value="DUF2339"/>
    <property type="match status" value="1"/>
</dbReference>
<feature type="transmembrane region" description="Helical" evidence="3">
    <location>
        <begin position="671"/>
        <end position="688"/>
    </location>
</feature>
<dbReference type="Proteomes" id="UP000295131">
    <property type="component" value="Unassembled WGS sequence"/>
</dbReference>
<dbReference type="PANTHER" id="PTHR38434:SF1">
    <property type="entry name" value="BLL2549 PROTEIN"/>
    <property type="match status" value="1"/>
</dbReference>
<feature type="transmembrane region" description="Helical" evidence="3">
    <location>
        <begin position="695"/>
        <end position="719"/>
    </location>
</feature>
<sequence>MDIIGLFILGVVFLALFGFLSLKKRVRALERDLQAVEERLAQLGISGMQPAPEADPHSELSEAAAARTQSDKASASEPEVAAAVPPPLPPAQAAQDTEARGGFDLESAIGGRWSVLLGGVAIALGSLFLVRYSIEAGLLGPGARVTGGICLSIGLFAGGEWLRRRDTRENLPSFTSADIPGILTGAGAVAAFGTTYAAHALYGFIGAGIAFPLLTLIGLASLLLASVHGPKLAAIGLLGAYGAPLLVHSSTPNMLAMTLHVLAVTASVMSVGRIRQWKWVLIGGAVGSLGWTAALIGVIPYTDEWFVAFHVIAVAIVLVIGFGWGQERPAETVGQPTNHVAITSLAVLALIAGVYEFSLEAPANSAIALATGGILVLSAFRFAGMAPLAPWAAVPTTFLAGALYLGRIDDPAIFDDLANGTPPIPPDIPAFLTACLVPLVPVALVALWTSWRTGRHAPRTSGYLAISFALVALLGLIAIYLRISDWETSFGTGFAALVLAVVCVGLTEQFGKLRPGDWKAPAPAVFAVTAIAALALAMGVVTTKLWLPLGMALTSAGVAWVHRSRPFAALPVVAVVLSVLAFSGLFFNIPFDGETIGTTPFLNKLILIAGLPAAALLLGGKWMRRSGAGLWASLQTAVGLALLALFVALELRHFITGGAIGSPSFGLADMAVQSIAALGFAIGLQFLARRNAGAVYDVAALVAGALGVAMLLFGLGLAFNPLLSSENVGEGRVFNLLMPAYLVTGLMAAVVTRLSTGVRPRWYRIGYGATAGILLFLYASLMVRHGFQGGRLGILRSSSDAEVWTYSIVWLMLGGALLAAGLRTRSLPMRIASAAVILLTVAKVFIIDMSALTGALRAFSFIGLGLALVAIGRFYQRILLRGRNDGAPRKPPELPVPGSEEPRPDGG</sequence>
<feature type="region of interest" description="Disordered" evidence="2">
    <location>
        <begin position="885"/>
        <end position="907"/>
    </location>
</feature>
<evidence type="ECO:0000313" key="5">
    <source>
        <dbReference type="Proteomes" id="UP000295131"/>
    </source>
</evidence>
<evidence type="ECO:0000313" key="4">
    <source>
        <dbReference type="EMBL" id="TDH35890.1"/>
    </source>
</evidence>
<feature type="transmembrane region" description="Helical" evidence="3">
    <location>
        <begin position="545"/>
        <end position="561"/>
    </location>
</feature>
<dbReference type="PIRSF" id="PIRSF035905">
    <property type="entry name" value="UCP035905_mp"/>
    <property type="match status" value="1"/>
</dbReference>
<feature type="transmembrane region" description="Helical" evidence="3">
    <location>
        <begin position="834"/>
        <end position="852"/>
    </location>
</feature>
<dbReference type="InterPro" id="IPR014600">
    <property type="entry name" value="UCP035905_mem"/>
</dbReference>
<feature type="transmembrane region" description="Helical" evidence="3">
    <location>
        <begin position="803"/>
        <end position="822"/>
    </location>
</feature>
<dbReference type="RefSeq" id="WP_133284590.1">
    <property type="nucleotide sequence ID" value="NZ_SMSI01000002.1"/>
</dbReference>
<keyword evidence="3" id="KW-1133">Transmembrane helix</keyword>
<feature type="transmembrane region" description="Helical" evidence="3">
    <location>
        <begin position="428"/>
        <end position="451"/>
    </location>
</feature>
<feature type="transmembrane region" description="Helical" evidence="3">
    <location>
        <begin position="630"/>
        <end position="651"/>
    </location>
</feature>
<dbReference type="OrthoDB" id="5422830at2"/>
<dbReference type="AlphaFoldDB" id="A0A4R5PJN8"/>
<feature type="transmembrane region" description="Helical" evidence="3">
    <location>
        <begin position="305"/>
        <end position="325"/>
    </location>
</feature>
<feature type="transmembrane region" description="Helical" evidence="3">
    <location>
        <begin position="601"/>
        <end position="618"/>
    </location>
</feature>
<feature type="transmembrane region" description="Helical" evidence="3">
    <location>
        <begin position="179"/>
        <end position="198"/>
    </location>
</feature>
<accession>A0A4R5PJN8</accession>
<feature type="transmembrane region" description="Helical" evidence="3">
    <location>
        <begin position="6"/>
        <end position="22"/>
    </location>
</feature>
<protein>
    <submittedName>
        <fullName evidence="4">DUF2339 domain-containing protein</fullName>
    </submittedName>
</protein>
<feature type="transmembrane region" description="Helical" evidence="3">
    <location>
        <begin position="232"/>
        <end position="248"/>
    </location>
</feature>
<keyword evidence="3" id="KW-0812">Transmembrane</keyword>
<feature type="transmembrane region" description="Helical" evidence="3">
    <location>
        <begin position="731"/>
        <end position="750"/>
    </location>
</feature>
<reference evidence="4 5" key="1">
    <citation type="journal article" date="2013" name="Int. J. Syst. Evol. Microbiol.">
        <title>Hoeflea suaedae sp. nov., an endophytic bacterium isolated from the root of the halophyte Suaeda maritima.</title>
        <authorList>
            <person name="Chung E.J."/>
            <person name="Park J.A."/>
            <person name="Pramanik P."/>
            <person name="Bibi F."/>
            <person name="Jeon C.O."/>
            <person name="Chung Y.R."/>
        </authorList>
    </citation>
    <scope>NUCLEOTIDE SEQUENCE [LARGE SCALE GENOMIC DNA]</scope>
    <source>
        <strain evidence="4 5">YC6898</strain>
    </source>
</reference>
<evidence type="ECO:0000256" key="1">
    <source>
        <dbReference type="SAM" id="Coils"/>
    </source>
</evidence>
<evidence type="ECO:0000256" key="2">
    <source>
        <dbReference type="SAM" id="MobiDB-lite"/>
    </source>
</evidence>
<keyword evidence="3" id="KW-0472">Membrane</keyword>
<feature type="compositionally biased region" description="Low complexity" evidence="2">
    <location>
        <begin position="73"/>
        <end position="83"/>
    </location>
</feature>
<feature type="coiled-coil region" evidence="1">
    <location>
        <begin position="19"/>
        <end position="46"/>
    </location>
</feature>
<feature type="transmembrane region" description="Helical" evidence="3">
    <location>
        <begin position="337"/>
        <end position="355"/>
    </location>
</feature>
<dbReference type="InterPro" id="IPR019286">
    <property type="entry name" value="DUF2339_TM"/>
</dbReference>
<feature type="transmembrane region" description="Helical" evidence="3">
    <location>
        <begin position="113"/>
        <end position="132"/>
    </location>
</feature>
<keyword evidence="5" id="KW-1185">Reference proteome</keyword>
<feature type="transmembrane region" description="Helical" evidence="3">
    <location>
        <begin position="204"/>
        <end position="225"/>
    </location>
</feature>
<feature type="transmembrane region" description="Helical" evidence="3">
    <location>
        <begin position="279"/>
        <end position="299"/>
    </location>
</feature>
<dbReference type="EMBL" id="SMSI01000002">
    <property type="protein sequence ID" value="TDH35890.1"/>
    <property type="molecule type" value="Genomic_DNA"/>
</dbReference>
<feature type="transmembrane region" description="Helical" evidence="3">
    <location>
        <begin position="361"/>
        <end position="381"/>
    </location>
</feature>
<feature type="region of interest" description="Disordered" evidence="2">
    <location>
        <begin position="46"/>
        <end position="97"/>
    </location>
</feature>